<dbReference type="OrthoDB" id="19908at2759"/>
<proteinExistence type="inferred from homology"/>
<protein>
    <recommendedName>
        <fullName evidence="3">lipoyl(octanoyl) transferase</fullName>
        <ecNumber evidence="3">2.3.1.181</ecNumber>
    </recommendedName>
</protein>
<reference evidence="7" key="1">
    <citation type="submission" date="2021-03" db="EMBL/GenBank/DDBJ databases">
        <authorList>
            <person name="Tagirdzhanova G."/>
        </authorList>
    </citation>
    <scope>NUCLEOTIDE SEQUENCE</scope>
</reference>
<gene>
    <name evidence="7" type="ORF">HETSPECPRED_007738</name>
</gene>
<dbReference type="Gene3D" id="3.30.930.10">
    <property type="entry name" value="Bira Bifunctional Protein, Domain 2"/>
    <property type="match status" value="1"/>
</dbReference>
<name>A0A8H3FXI8_9LECA</name>
<dbReference type="InterPro" id="IPR000544">
    <property type="entry name" value="Octanoyltransferase"/>
</dbReference>
<dbReference type="NCBIfam" id="TIGR00214">
    <property type="entry name" value="lipB"/>
    <property type="match status" value="1"/>
</dbReference>
<dbReference type="PANTHER" id="PTHR10993:SF7">
    <property type="entry name" value="LIPOYLTRANSFERASE 2, MITOCHONDRIAL-RELATED"/>
    <property type="match status" value="1"/>
</dbReference>
<dbReference type="InterPro" id="IPR045864">
    <property type="entry name" value="aa-tRNA-synth_II/BPL/LPL"/>
</dbReference>
<keyword evidence="8" id="KW-1185">Reference proteome</keyword>
<evidence type="ECO:0000313" key="7">
    <source>
        <dbReference type="EMBL" id="CAF9930887.1"/>
    </source>
</evidence>
<keyword evidence="4" id="KW-0808">Transferase</keyword>
<dbReference type="InterPro" id="IPR020605">
    <property type="entry name" value="Octanoyltransferase_CS"/>
</dbReference>
<comment type="caution">
    <text evidence="7">The sequence shown here is derived from an EMBL/GenBank/DDBJ whole genome shotgun (WGS) entry which is preliminary data.</text>
</comment>
<evidence type="ECO:0000259" key="6">
    <source>
        <dbReference type="PROSITE" id="PS51733"/>
    </source>
</evidence>
<evidence type="ECO:0000256" key="4">
    <source>
        <dbReference type="ARBA" id="ARBA00022679"/>
    </source>
</evidence>
<evidence type="ECO:0000256" key="1">
    <source>
        <dbReference type="ARBA" id="ARBA00004821"/>
    </source>
</evidence>
<feature type="domain" description="BPL/LPL catalytic" evidence="6">
    <location>
        <begin position="46"/>
        <end position="229"/>
    </location>
</feature>
<dbReference type="PROSITE" id="PS01313">
    <property type="entry name" value="LIPB"/>
    <property type="match status" value="1"/>
</dbReference>
<dbReference type="SUPFAM" id="SSF55681">
    <property type="entry name" value="Class II aaRS and biotin synthetases"/>
    <property type="match status" value="1"/>
</dbReference>
<dbReference type="Pfam" id="PF21948">
    <property type="entry name" value="LplA-B_cat"/>
    <property type="match status" value="1"/>
</dbReference>
<dbReference type="InterPro" id="IPR004143">
    <property type="entry name" value="BPL_LPL_catalytic"/>
</dbReference>
<dbReference type="GO" id="GO:0033819">
    <property type="term" value="F:lipoyl(octanoyl) transferase activity"/>
    <property type="evidence" value="ECO:0007669"/>
    <property type="project" value="UniProtKB-EC"/>
</dbReference>
<dbReference type="EMBL" id="CAJPDS010000057">
    <property type="protein sequence ID" value="CAF9930887.1"/>
    <property type="molecule type" value="Genomic_DNA"/>
</dbReference>
<accession>A0A8H3FXI8</accession>
<dbReference type="EC" id="2.3.1.181" evidence="3"/>
<dbReference type="PROSITE" id="PS51733">
    <property type="entry name" value="BPL_LPL_CATALYTIC"/>
    <property type="match status" value="1"/>
</dbReference>
<dbReference type="GO" id="GO:0009249">
    <property type="term" value="P:protein lipoylation"/>
    <property type="evidence" value="ECO:0007669"/>
    <property type="project" value="InterPro"/>
</dbReference>
<comment type="pathway">
    <text evidence="1">Protein modification; protein lipoylation via endogenous pathway; protein N(6)-(lipoyl)lysine from octanoyl-[acyl-carrier-protein]: step 1/2.</text>
</comment>
<evidence type="ECO:0000313" key="8">
    <source>
        <dbReference type="Proteomes" id="UP000664521"/>
    </source>
</evidence>
<comment type="similarity">
    <text evidence="2">Belongs to the LipB family.</text>
</comment>
<dbReference type="PANTHER" id="PTHR10993">
    <property type="entry name" value="OCTANOYLTRANSFERASE"/>
    <property type="match status" value="1"/>
</dbReference>
<organism evidence="7 8">
    <name type="scientific">Heterodermia speciosa</name>
    <dbReference type="NCBI Taxonomy" id="116794"/>
    <lineage>
        <taxon>Eukaryota</taxon>
        <taxon>Fungi</taxon>
        <taxon>Dikarya</taxon>
        <taxon>Ascomycota</taxon>
        <taxon>Pezizomycotina</taxon>
        <taxon>Lecanoromycetes</taxon>
        <taxon>OSLEUM clade</taxon>
        <taxon>Lecanoromycetidae</taxon>
        <taxon>Caliciales</taxon>
        <taxon>Physciaceae</taxon>
        <taxon>Heterodermia</taxon>
    </lineage>
</organism>
<dbReference type="AlphaFoldDB" id="A0A8H3FXI8"/>
<dbReference type="Proteomes" id="UP000664521">
    <property type="component" value="Unassembled WGS sequence"/>
</dbReference>
<dbReference type="CDD" id="cd16444">
    <property type="entry name" value="LipB"/>
    <property type="match status" value="1"/>
</dbReference>
<dbReference type="UniPathway" id="UPA00538">
    <property type="reaction ID" value="UER00592"/>
</dbReference>
<keyword evidence="5" id="KW-0012">Acyltransferase</keyword>
<evidence type="ECO:0000256" key="2">
    <source>
        <dbReference type="ARBA" id="ARBA00007907"/>
    </source>
</evidence>
<sequence length="295" mass="33464">MVSSKLRHLHLPGLTPYEKASSIQHYLVDYHLKNRLGKYKVKQQLRCIAPEILTFQTPPTYTCGRREVGKLTTTQIQHLEAGGEAKFYEAQRGGQTTFHGPGQLTAYVICTLLCHDLNSKKFVHLLEQSVINTCRHYGIQGERTENPGVWTGNGDKIASLGVHLQRYISSHGIALNISPDLKWFDRIVACGLPEKKATSFEREGITGITVDDVAGTYAQCVSELMEGVKGVYQVKRKTEEEVRQMKIRRTRRWIEYMEEMQSAGEKTFESRLESARKELEQLINAEEGRDVVVVP</sequence>
<evidence type="ECO:0000256" key="5">
    <source>
        <dbReference type="ARBA" id="ARBA00023315"/>
    </source>
</evidence>
<evidence type="ECO:0000256" key="3">
    <source>
        <dbReference type="ARBA" id="ARBA00012334"/>
    </source>
</evidence>